<gene>
    <name evidence="3" type="ORF">SAMN05216544_0082</name>
</gene>
<evidence type="ECO:0000259" key="2">
    <source>
        <dbReference type="Pfam" id="PF03008"/>
    </source>
</evidence>
<dbReference type="GO" id="GO:0005524">
    <property type="term" value="F:ATP binding"/>
    <property type="evidence" value="ECO:0007669"/>
    <property type="project" value="InterPro"/>
</dbReference>
<dbReference type="Proteomes" id="UP000187651">
    <property type="component" value="Unassembled WGS sequence"/>
</dbReference>
<dbReference type="Pfam" id="PF03008">
    <property type="entry name" value="DUF234"/>
    <property type="match status" value="1"/>
</dbReference>
<feature type="domain" description="ATPase" evidence="1">
    <location>
        <begin position="4"/>
        <end position="206"/>
    </location>
</feature>
<reference evidence="4" key="1">
    <citation type="submission" date="2016-10" db="EMBL/GenBank/DDBJ databases">
        <authorList>
            <person name="Varghese N."/>
            <person name="Submissions S."/>
        </authorList>
    </citation>
    <scope>NUCLEOTIDE SEQUENCE [LARGE SCALE GENOMIC DNA]</scope>
    <source>
        <strain evidence="4">M83</strain>
    </source>
</reference>
<keyword evidence="4" id="KW-1185">Reference proteome</keyword>
<dbReference type="Pfam" id="PF01637">
    <property type="entry name" value="ATPase_2"/>
    <property type="match status" value="1"/>
</dbReference>
<evidence type="ECO:0000313" key="3">
    <source>
        <dbReference type="EMBL" id="SDM38637.1"/>
    </source>
</evidence>
<evidence type="ECO:0008006" key="5">
    <source>
        <dbReference type="Google" id="ProtNLM"/>
    </source>
</evidence>
<proteinExistence type="predicted"/>
<dbReference type="InterPro" id="IPR036390">
    <property type="entry name" value="WH_DNA-bd_sf"/>
</dbReference>
<dbReference type="CDD" id="cd00882">
    <property type="entry name" value="Ras_like_GTPase"/>
    <property type="match status" value="1"/>
</dbReference>
<dbReference type="PANTHER" id="PTHR34704">
    <property type="entry name" value="ATPASE"/>
    <property type="match status" value="1"/>
</dbReference>
<protein>
    <recommendedName>
        <fullName evidence="5">Archaeal ATPase</fullName>
    </recommendedName>
</protein>
<evidence type="ECO:0000259" key="1">
    <source>
        <dbReference type="Pfam" id="PF01637"/>
    </source>
</evidence>
<dbReference type="SUPFAM" id="SSF46785">
    <property type="entry name" value="Winged helix' DNA-binding domain"/>
    <property type="match status" value="1"/>
</dbReference>
<evidence type="ECO:0000313" key="4">
    <source>
        <dbReference type="Proteomes" id="UP000187651"/>
    </source>
</evidence>
<dbReference type="PANTHER" id="PTHR34704:SF1">
    <property type="entry name" value="ATPASE"/>
    <property type="match status" value="1"/>
</dbReference>
<feature type="domain" description="DUF234" evidence="2">
    <location>
        <begin position="316"/>
        <end position="407"/>
    </location>
</feature>
<dbReference type="OrthoDB" id="9813134at2"/>
<dbReference type="EMBL" id="FNHZ01000001">
    <property type="protein sequence ID" value="SDM38637.1"/>
    <property type="molecule type" value="Genomic_DNA"/>
</dbReference>
<dbReference type="InterPro" id="IPR004256">
    <property type="entry name" value="DUF234"/>
</dbReference>
<dbReference type="AlphaFoldDB" id="A0A1G9STF3"/>
<dbReference type="InterPro" id="IPR011579">
    <property type="entry name" value="ATPase_dom"/>
</dbReference>
<name>A0A1G9STF3_9FIRM</name>
<dbReference type="SUPFAM" id="SSF52540">
    <property type="entry name" value="P-loop containing nucleoside triphosphate hydrolases"/>
    <property type="match status" value="1"/>
</dbReference>
<dbReference type="Gene3D" id="3.40.50.300">
    <property type="entry name" value="P-loop containing nucleotide triphosphate hydrolases"/>
    <property type="match status" value="1"/>
</dbReference>
<accession>A0A1G9STF3</accession>
<dbReference type="InterPro" id="IPR027417">
    <property type="entry name" value="P-loop_NTPase"/>
</dbReference>
<organism evidence="3 4">
    <name type="scientific">Lachnospira pectinoschiza</name>
    <dbReference type="NCBI Taxonomy" id="28052"/>
    <lineage>
        <taxon>Bacteria</taxon>
        <taxon>Bacillati</taxon>
        <taxon>Bacillota</taxon>
        <taxon>Clostridia</taxon>
        <taxon>Lachnospirales</taxon>
        <taxon>Lachnospiraceae</taxon>
        <taxon>Lachnospira</taxon>
    </lineage>
</organism>
<sequence>MELFVGREEELETLENEYNSSSPAFVVVYGRRRVGKTTLINHFCENKKSIYYLATEESEFENRNAFKDLVSLELEDELLSSANLDTWMPIFKRIAEESKKERIVLVIDEFQYLGKSNKAFPSIMQKAWDEILSKANVMLILCGSLINMMTSQVLNYDSPLYGRRTAQIKLKQIDFSYYHLFDETLNLDQQIMQYAVTGGVPKYIELFSKDKDIYKAIKKNVLSLNSFLYAEPEFLLQKEVSEVGSYYSILKTIAAGNYKLSKIATYLEVAQSKLTSYLKVLVDLDIIEREVPITEENPSKSKMGLYKIKDNFIVFWFKFIYPNRGLLESGKGQYVEDKIKKNFIDNHVSYVYEDICREDAWNLLANGIPFNRLGRWWGAKDVEIDILAYDSNGEDIVFGECKYSKNKKGMDVLMSLKEKAKSVKWKTQSRREYYCIYSKSGFTDELIDFASKNSNVILKQLSL</sequence>
<dbReference type="RefSeq" id="WP_074520415.1">
    <property type="nucleotide sequence ID" value="NZ_FNHZ01000001.1"/>
</dbReference>
<dbReference type="SUPFAM" id="SSF52980">
    <property type="entry name" value="Restriction endonuclease-like"/>
    <property type="match status" value="1"/>
</dbReference>
<dbReference type="InterPro" id="IPR011335">
    <property type="entry name" value="Restrct_endonuc-II-like"/>
</dbReference>